<dbReference type="Pfam" id="PF04119">
    <property type="entry name" value="HSP9_HSP12"/>
    <property type="match status" value="1"/>
</dbReference>
<dbReference type="Gene3D" id="6.10.250.2440">
    <property type="match status" value="2"/>
</dbReference>
<name>A0A6A5UEY5_9PLEO</name>
<feature type="compositionally biased region" description="Polar residues" evidence="1">
    <location>
        <begin position="45"/>
        <end position="60"/>
    </location>
</feature>
<dbReference type="OrthoDB" id="2348401at2759"/>
<dbReference type="Proteomes" id="UP000800035">
    <property type="component" value="Unassembled WGS sequence"/>
</dbReference>
<feature type="region of interest" description="Disordered" evidence="1">
    <location>
        <begin position="1"/>
        <end position="68"/>
    </location>
</feature>
<feature type="compositionally biased region" description="Basic and acidic residues" evidence="1">
    <location>
        <begin position="1"/>
        <end position="18"/>
    </location>
</feature>
<sequence length="68" mass="6850">MSDVGRKDLGDKAQEKVTPDSQKSTLDKAKESITGAGDKAAGSAQPDSNKSATQKVSDSVSGALGGNK</sequence>
<dbReference type="AlphaFoldDB" id="A0A6A5UEY5"/>
<gene>
    <name evidence="2" type="ORF">CC80DRAFT_99500</name>
</gene>
<dbReference type="PIRSF" id="PIRSF002590">
    <property type="entry name" value="HSP9/HSP12_fun"/>
    <property type="match status" value="1"/>
</dbReference>
<keyword evidence="2" id="KW-0346">Stress response</keyword>
<proteinExistence type="predicted"/>
<dbReference type="EMBL" id="ML976978">
    <property type="protein sequence ID" value="KAF1962880.1"/>
    <property type="molecule type" value="Genomic_DNA"/>
</dbReference>
<evidence type="ECO:0000256" key="1">
    <source>
        <dbReference type="SAM" id="MobiDB-lite"/>
    </source>
</evidence>
<accession>A0A6A5UEY5</accession>
<organism evidence="2 3">
    <name type="scientific">Byssothecium circinans</name>
    <dbReference type="NCBI Taxonomy" id="147558"/>
    <lineage>
        <taxon>Eukaryota</taxon>
        <taxon>Fungi</taxon>
        <taxon>Dikarya</taxon>
        <taxon>Ascomycota</taxon>
        <taxon>Pezizomycotina</taxon>
        <taxon>Dothideomycetes</taxon>
        <taxon>Pleosporomycetidae</taxon>
        <taxon>Pleosporales</taxon>
        <taxon>Massarineae</taxon>
        <taxon>Massarinaceae</taxon>
        <taxon>Byssothecium</taxon>
    </lineage>
</organism>
<keyword evidence="3" id="KW-1185">Reference proteome</keyword>
<reference evidence="2" key="1">
    <citation type="journal article" date="2020" name="Stud. Mycol.">
        <title>101 Dothideomycetes genomes: a test case for predicting lifestyles and emergence of pathogens.</title>
        <authorList>
            <person name="Haridas S."/>
            <person name="Albert R."/>
            <person name="Binder M."/>
            <person name="Bloem J."/>
            <person name="Labutti K."/>
            <person name="Salamov A."/>
            <person name="Andreopoulos B."/>
            <person name="Baker S."/>
            <person name="Barry K."/>
            <person name="Bills G."/>
            <person name="Bluhm B."/>
            <person name="Cannon C."/>
            <person name="Castanera R."/>
            <person name="Culley D."/>
            <person name="Daum C."/>
            <person name="Ezra D."/>
            <person name="Gonzalez J."/>
            <person name="Henrissat B."/>
            <person name="Kuo A."/>
            <person name="Liang C."/>
            <person name="Lipzen A."/>
            <person name="Lutzoni F."/>
            <person name="Magnuson J."/>
            <person name="Mondo S."/>
            <person name="Nolan M."/>
            <person name="Ohm R."/>
            <person name="Pangilinan J."/>
            <person name="Park H.-J."/>
            <person name="Ramirez L."/>
            <person name="Alfaro M."/>
            <person name="Sun H."/>
            <person name="Tritt A."/>
            <person name="Yoshinaga Y."/>
            <person name="Zwiers L.-H."/>
            <person name="Turgeon B."/>
            <person name="Goodwin S."/>
            <person name="Spatafora J."/>
            <person name="Crous P."/>
            <person name="Grigoriev I."/>
        </authorList>
    </citation>
    <scope>NUCLEOTIDE SEQUENCE</scope>
    <source>
        <strain evidence="2">CBS 675.92</strain>
    </source>
</reference>
<evidence type="ECO:0000313" key="3">
    <source>
        <dbReference type="Proteomes" id="UP000800035"/>
    </source>
</evidence>
<dbReference type="InterPro" id="IPR007250">
    <property type="entry name" value="HSP9_HSP12"/>
</dbReference>
<protein>
    <submittedName>
        <fullName evidence="2">Heat shock protein 9/12</fullName>
    </submittedName>
</protein>
<evidence type="ECO:0000313" key="2">
    <source>
        <dbReference type="EMBL" id="KAF1962880.1"/>
    </source>
</evidence>